<proteinExistence type="inferred from homology"/>
<organism evidence="6 7">
    <name type="scientific">Photobacterium rosenbergii</name>
    <dbReference type="NCBI Taxonomy" id="294936"/>
    <lineage>
        <taxon>Bacteria</taxon>
        <taxon>Pseudomonadati</taxon>
        <taxon>Pseudomonadota</taxon>
        <taxon>Gammaproteobacteria</taxon>
        <taxon>Vibrionales</taxon>
        <taxon>Vibrionaceae</taxon>
        <taxon>Photobacterium</taxon>
    </lineage>
</organism>
<evidence type="ECO:0000313" key="7">
    <source>
        <dbReference type="Proteomes" id="UP000241346"/>
    </source>
</evidence>
<dbReference type="Gene3D" id="3.40.190.290">
    <property type="match status" value="1"/>
</dbReference>
<dbReference type="SUPFAM" id="SSF53850">
    <property type="entry name" value="Periplasmic binding protein-like II"/>
    <property type="match status" value="1"/>
</dbReference>
<dbReference type="Pfam" id="PF00126">
    <property type="entry name" value="HTH_1"/>
    <property type="match status" value="1"/>
</dbReference>
<evidence type="ECO:0000256" key="4">
    <source>
        <dbReference type="ARBA" id="ARBA00023163"/>
    </source>
</evidence>
<dbReference type="PANTHER" id="PTHR30126:SF91">
    <property type="entry name" value="LYSR FAMILY TRANSCRIPTIONAL REGULATOR"/>
    <property type="match status" value="1"/>
</dbReference>
<keyword evidence="3" id="KW-0238">DNA-binding</keyword>
<evidence type="ECO:0000313" key="6">
    <source>
        <dbReference type="EMBL" id="PSW10043.1"/>
    </source>
</evidence>
<dbReference type="InterPro" id="IPR000847">
    <property type="entry name" value="LysR_HTH_N"/>
</dbReference>
<dbReference type="Proteomes" id="UP000241346">
    <property type="component" value="Unassembled WGS sequence"/>
</dbReference>
<dbReference type="InterPro" id="IPR036390">
    <property type="entry name" value="WH_DNA-bd_sf"/>
</dbReference>
<evidence type="ECO:0000256" key="1">
    <source>
        <dbReference type="ARBA" id="ARBA00009437"/>
    </source>
</evidence>
<dbReference type="EMBL" id="PYMB01000012">
    <property type="protein sequence ID" value="PSW10043.1"/>
    <property type="molecule type" value="Genomic_DNA"/>
</dbReference>
<evidence type="ECO:0000259" key="5">
    <source>
        <dbReference type="PROSITE" id="PS50931"/>
    </source>
</evidence>
<comment type="caution">
    <text evidence="6">The sequence shown here is derived from an EMBL/GenBank/DDBJ whole genome shotgun (WGS) entry which is preliminary data.</text>
</comment>
<dbReference type="Gene3D" id="1.10.10.10">
    <property type="entry name" value="Winged helix-like DNA-binding domain superfamily/Winged helix DNA-binding domain"/>
    <property type="match status" value="1"/>
</dbReference>
<evidence type="ECO:0000256" key="2">
    <source>
        <dbReference type="ARBA" id="ARBA00023015"/>
    </source>
</evidence>
<dbReference type="AlphaFoldDB" id="A0A2T3N9F1"/>
<dbReference type="Pfam" id="PF03466">
    <property type="entry name" value="LysR_substrate"/>
    <property type="match status" value="1"/>
</dbReference>
<dbReference type="GO" id="GO:0000976">
    <property type="term" value="F:transcription cis-regulatory region binding"/>
    <property type="evidence" value="ECO:0007669"/>
    <property type="project" value="TreeGrafter"/>
</dbReference>
<keyword evidence="4" id="KW-0804">Transcription</keyword>
<dbReference type="GO" id="GO:0003700">
    <property type="term" value="F:DNA-binding transcription factor activity"/>
    <property type="evidence" value="ECO:0007669"/>
    <property type="project" value="InterPro"/>
</dbReference>
<protein>
    <recommendedName>
        <fullName evidence="5">HTH lysR-type domain-containing protein</fullName>
    </recommendedName>
</protein>
<dbReference type="InterPro" id="IPR036388">
    <property type="entry name" value="WH-like_DNA-bd_sf"/>
</dbReference>
<comment type="similarity">
    <text evidence="1">Belongs to the LysR transcriptional regulatory family.</text>
</comment>
<dbReference type="PANTHER" id="PTHR30126">
    <property type="entry name" value="HTH-TYPE TRANSCRIPTIONAL REGULATOR"/>
    <property type="match status" value="1"/>
</dbReference>
<dbReference type="PROSITE" id="PS50931">
    <property type="entry name" value="HTH_LYSR"/>
    <property type="match status" value="1"/>
</dbReference>
<reference evidence="6 7" key="1">
    <citation type="submission" date="2018-03" db="EMBL/GenBank/DDBJ databases">
        <title>Whole genome sequencing of Histamine producing bacteria.</title>
        <authorList>
            <person name="Butler K."/>
        </authorList>
    </citation>
    <scope>NUCLEOTIDE SEQUENCE [LARGE SCALE GENOMIC DNA]</scope>
    <source>
        <strain evidence="6 7">DSM 19138</strain>
    </source>
</reference>
<dbReference type="InterPro" id="IPR005119">
    <property type="entry name" value="LysR_subst-bd"/>
</dbReference>
<name>A0A2T3N9F1_9GAMM</name>
<accession>A0A2T3N9F1</accession>
<sequence>MQFRVAHFLYPSHNDGDIRSSCVLGEIMITFEQVNCFRAVYEEGSYSAAARAIDKDRTTVREHVLALEDVLGEALFSIQGKKAQPTHFASHLYPRARHLVKQAQDFESVAFSIQQVALTQLTLCYDIQVPSQLLADVDQRISEVFPHLTLRWLQRDREHASTLLEKGLAHFAMMPTLRDVSPPEKIGAFRMGSCGYGVYVHPTSSLNGSEQVSIQDLSEHPQLVSSNVFITGERTMQVSNQYHEVNSVDLTVRLLGNRGWAVINHLDAKIYEQQGLISRIKVSDLVHDYQTSLALLYSFAFESNPTIKKCMQLIRESCRELLT</sequence>
<evidence type="ECO:0000256" key="3">
    <source>
        <dbReference type="ARBA" id="ARBA00023125"/>
    </source>
</evidence>
<gene>
    <name evidence="6" type="ORF">C9J01_19490</name>
</gene>
<dbReference type="SUPFAM" id="SSF46785">
    <property type="entry name" value="Winged helix' DNA-binding domain"/>
    <property type="match status" value="1"/>
</dbReference>
<feature type="domain" description="HTH lysR-type" evidence="5">
    <location>
        <begin position="29"/>
        <end position="86"/>
    </location>
</feature>
<keyword evidence="2" id="KW-0805">Transcription regulation</keyword>